<dbReference type="Proteomes" id="UP000178449">
    <property type="component" value="Unassembled WGS sequence"/>
</dbReference>
<gene>
    <name evidence="1" type="ORF">A2527_12835</name>
</gene>
<dbReference type="SUPFAM" id="SSF49785">
    <property type="entry name" value="Galactose-binding domain-like"/>
    <property type="match status" value="1"/>
</dbReference>
<dbReference type="Gene3D" id="2.60.120.260">
    <property type="entry name" value="Galactose-binding domain-like"/>
    <property type="match status" value="1"/>
</dbReference>
<evidence type="ECO:0000313" key="1">
    <source>
        <dbReference type="EMBL" id="OGG94829.1"/>
    </source>
</evidence>
<dbReference type="AlphaFoldDB" id="A0A1F6G9P8"/>
<evidence type="ECO:0000313" key="2">
    <source>
        <dbReference type="Proteomes" id="UP000178449"/>
    </source>
</evidence>
<dbReference type="InterPro" id="IPR008979">
    <property type="entry name" value="Galactose-bd-like_sf"/>
</dbReference>
<name>A0A1F6G9P8_9PROT</name>
<accession>A0A1F6G9P8</accession>
<reference evidence="1 2" key="1">
    <citation type="journal article" date="2016" name="Nat. Commun.">
        <title>Thousands of microbial genomes shed light on interconnected biogeochemical processes in an aquifer system.</title>
        <authorList>
            <person name="Anantharaman K."/>
            <person name="Brown C.T."/>
            <person name="Hug L.A."/>
            <person name="Sharon I."/>
            <person name="Castelle C.J."/>
            <person name="Probst A.J."/>
            <person name="Thomas B.C."/>
            <person name="Singh A."/>
            <person name="Wilkins M.J."/>
            <person name="Karaoz U."/>
            <person name="Brodie E.L."/>
            <person name="Williams K.H."/>
            <person name="Hubbard S.S."/>
            <person name="Banfield J.F."/>
        </authorList>
    </citation>
    <scope>NUCLEOTIDE SEQUENCE [LARGE SCALE GENOMIC DNA]</scope>
</reference>
<sequence>MDFGLNATTAHLFHPGLATFMASELGCGIGHHHYDYQFLSGDLMVFPDDSWLGRHVLDLSGTAQGAVLGQVTGSDTYPGPGTPRYAFLLNGLTYVSEAKVPITLTLTLDRPTKFTKYRIYSETPAEMPVKWTLEARTGTAPWKTVDEKSHWDWKPNERLFFSIDHPLEADQYRFRFDELGWSGRLRLSRTKFFY</sequence>
<comment type="caution">
    <text evidence="1">The sequence shown here is derived from an EMBL/GenBank/DDBJ whole genome shotgun (WGS) entry which is preliminary data.</text>
</comment>
<organism evidence="1 2">
    <name type="scientific">Candidatus Lambdaproteobacteria bacterium RIFOXYD2_FULL_50_16</name>
    <dbReference type="NCBI Taxonomy" id="1817772"/>
    <lineage>
        <taxon>Bacteria</taxon>
        <taxon>Pseudomonadati</taxon>
        <taxon>Pseudomonadota</taxon>
        <taxon>Candidatus Lambdaproteobacteria</taxon>
    </lineage>
</organism>
<dbReference type="EMBL" id="MFNE01000033">
    <property type="protein sequence ID" value="OGG94829.1"/>
    <property type="molecule type" value="Genomic_DNA"/>
</dbReference>
<protein>
    <submittedName>
        <fullName evidence="1">Uncharacterized protein</fullName>
    </submittedName>
</protein>
<dbReference type="STRING" id="1817772.A2527_12835"/>
<proteinExistence type="predicted"/>